<dbReference type="Proteomes" id="UP000659223">
    <property type="component" value="Unassembled WGS sequence"/>
</dbReference>
<reference evidence="2" key="1">
    <citation type="journal article" date="2019" name="Int. J. Syst. Evol. Microbiol.">
        <title>The Global Catalogue of Microorganisms (GCM) 10K type strain sequencing project: providing services to taxonomists for standard genome sequencing and annotation.</title>
        <authorList>
            <consortium name="The Broad Institute Genomics Platform"/>
            <consortium name="The Broad Institute Genome Sequencing Center for Infectious Disease"/>
            <person name="Wu L."/>
            <person name="Ma J."/>
        </authorList>
    </citation>
    <scope>NUCLEOTIDE SEQUENCE [LARGE SCALE GENOMIC DNA]</scope>
    <source>
        <strain evidence="2">JCM 4586</strain>
    </source>
</reference>
<evidence type="ECO:0000313" key="1">
    <source>
        <dbReference type="EMBL" id="GGX77369.1"/>
    </source>
</evidence>
<sequence>MVIDHQYPNTCHCHPHIPGGGQCGYGARSGAATRRTAAAALMTYTPPRASYLPVSPPDQRRPPPTLCISVRRGSRNGSRLAKLLDPPVYGELSVQY</sequence>
<protein>
    <submittedName>
        <fullName evidence="1">Uncharacterized protein</fullName>
    </submittedName>
</protein>
<evidence type="ECO:0000313" key="2">
    <source>
        <dbReference type="Proteomes" id="UP000659223"/>
    </source>
</evidence>
<gene>
    <name evidence="1" type="ORF">GCM10010324_23580</name>
</gene>
<accession>A0ABQ2YAV4</accession>
<proteinExistence type="predicted"/>
<dbReference type="EMBL" id="BMUT01000004">
    <property type="protein sequence ID" value="GGX77369.1"/>
    <property type="molecule type" value="Genomic_DNA"/>
</dbReference>
<name>A0ABQ2YAV4_9ACTN</name>
<comment type="caution">
    <text evidence="1">The sequence shown here is derived from an EMBL/GenBank/DDBJ whole genome shotgun (WGS) entry which is preliminary data.</text>
</comment>
<organism evidence="1 2">
    <name type="scientific">Streptomyces hiroshimensis</name>
    <dbReference type="NCBI Taxonomy" id="66424"/>
    <lineage>
        <taxon>Bacteria</taxon>
        <taxon>Bacillati</taxon>
        <taxon>Actinomycetota</taxon>
        <taxon>Actinomycetes</taxon>
        <taxon>Kitasatosporales</taxon>
        <taxon>Streptomycetaceae</taxon>
        <taxon>Streptomyces</taxon>
    </lineage>
</organism>
<keyword evidence="2" id="KW-1185">Reference proteome</keyword>